<evidence type="ECO:0000259" key="11">
    <source>
        <dbReference type="PROSITE" id="PS50020"/>
    </source>
</evidence>
<organism>
    <name type="scientific">Pediculus humanus subsp. corporis</name>
    <name type="common">Body louse</name>
    <dbReference type="NCBI Taxonomy" id="121224"/>
    <lineage>
        <taxon>Eukaryota</taxon>
        <taxon>Metazoa</taxon>
        <taxon>Ecdysozoa</taxon>
        <taxon>Arthropoda</taxon>
        <taxon>Hexapoda</taxon>
        <taxon>Insecta</taxon>
        <taxon>Pterygota</taxon>
        <taxon>Neoptera</taxon>
        <taxon>Paraneoptera</taxon>
        <taxon>Psocodea</taxon>
        <taxon>Troctomorpha</taxon>
        <taxon>Phthiraptera</taxon>
        <taxon>Anoplura</taxon>
        <taxon>Pediculidae</taxon>
        <taxon>Pediculus</taxon>
    </lineage>
</organism>
<evidence type="ECO:0000256" key="7">
    <source>
        <dbReference type="ARBA" id="ARBA00022857"/>
    </source>
</evidence>
<keyword evidence="6" id="KW-0053">Apoptosis</keyword>
<dbReference type="InParanoid" id="E0VY39"/>
<evidence type="ECO:0000256" key="4">
    <source>
        <dbReference type="ARBA" id="ARBA00016094"/>
    </source>
</evidence>
<comment type="subcellular location">
    <subcellularLocation>
        <location evidence="2">Golgi apparatus</location>
    </subcellularLocation>
    <subcellularLocation>
        <location evidence="1">Lysosome</location>
    </subcellularLocation>
</comment>
<dbReference type="STRING" id="121224.E0VY39"/>
<keyword evidence="7" id="KW-0521">NADP</keyword>
<dbReference type="PRINTS" id="PR00081">
    <property type="entry name" value="GDHRDH"/>
</dbReference>
<dbReference type="PANTHER" id="PTHR24320">
    <property type="entry name" value="RETINOL DEHYDROGENASE"/>
    <property type="match status" value="1"/>
</dbReference>
<dbReference type="InterPro" id="IPR036291">
    <property type="entry name" value="NAD(P)-bd_dom_sf"/>
</dbReference>
<dbReference type="PANTHER" id="PTHR24320:SF282">
    <property type="entry name" value="WW DOMAIN-CONTAINING OXIDOREDUCTASE"/>
    <property type="match status" value="1"/>
</dbReference>
<gene>
    <name evidence="13" type="primary">8233015</name>
    <name evidence="12" type="ORF">Phum_PHUM509100</name>
</gene>
<keyword evidence="8 12" id="KW-0560">Oxidoreductase</keyword>
<dbReference type="CTD" id="8233015"/>
<dbReference type="SUPFAM" id="SSF51045">
    <property type="entry name" value="WW domain"/>
    <property type="match status" value="2"/>
</dbReference>
<dbReference type="Proteomes" id="UP000009046">
    <property type="component" value="Unassembled WGS sequence"/>
</dbReference>
<dbReference type="OrthoDB" id="9989144at2759"/>
<reference evidence="13" key="3">
    <citation type="submission" date="2021-02" db="UniProtKB">
        <authorList>
            <consortium name="EnsemblMetazoa"/>
        </authorList>
    </citation>
    <scope>IDENTIFICATION</scope>
    <source>
        <strain evidence="13">USDA</strain>
    </source>
</reference>
<dbReference type="EnsemblMetazoa" id="PHUM509100-RA">
    <property type="protein sequence ID" value="PHUM509100-PA"/>
    <property type="gene ID" value="PHUM509100"/>
</dbReference>
<dbReference type="VEuPathDB" id="VectorBase:PHUM509100"/>
<dbReference type="CDD" id="cd00201">
    <property type="entry name" value="WW"/>
    <property type="match status" value="1"/>
</dbReference>
<dbReference type="Gene3D" id="3.40.50.720">
    <property type="entry name" value="NAD(P)-binding Rossmann-like Domain"/>
    <property type="match status" value="1"/>
</dbReference>
<dbReference type="GO" id="GO:0016491">
    <property type="term" value="F:oxidoreductase activity"/>
    <property type="evidence" value="ECO:0007669"/>
    <property type="project" value="UniProtKB-KW"/>
</dbReference>
<dbReference type="GO" id="GO:0005764">
    <property type="term" value="C:lysosome"/>
    <property type="evidence" value="ECO:0007669"/>
    <property type="project" value="UniProtKB-SubCell"/>
</dbReference>
<dbReference type="GeneID" id="8233015"/>
<reference evidence="12" key="2">
    <citation type="submission" date="2007-04" db="EMBL/GenBank/DDBJ databases">
        <title>The genome of the human body louse.</title>
        <authorList>
            <consortium name="The Human Body Louse Genome Consortium"/>
            <person name="Kirkness E."/>
            <person name="Walenz B."/>
            <person name="Hass B."/>
            <person name="Bruggner R."/>
            <person name="Strausberg R."/>
        </authorList>
    </citation>
    <scope>NUCLEOTIDE SEQUENCE</scope>
    <source>
        <strain evidence="12">USDA</strain>
    </source>
</reference>
<evidence type="ECO:0000256" key="10">
    <source>
        <dbReference type="ARBA" id="ARBA00023228"/>
    </source>
</evidence>
<dbReference type="EMBL" id="DS235843">
    <property type="protein sequence ID" value="EEB18295.1"/>
    <property type="molecule type" value="Genomic_DNA"/>
</dbReference>
<sequence>MATAPPDSDSEDELPPGWEERAALDGTVYYVNQITKSYQWTHPRTGKKKKTFGELPPNWEKIIENGQMIFIDRTTQQKTFTDPRLAFAVEEKNHKMDFRQRFDGSSTALQVLHGIDLSGKVILITGATSGIGFETAKSFVRHGAEVILCGRTETTCKAAENKILQDYPNGKIRPLQIDLTSLQSVKYAAETVKHHYNFLDVLILNAGIMGVGWMQTVDGIESVFQVNHLSHFYLTLLLQNNLKSGSRVVILSSESHRFSNINKLNISEEKLNPTSPSGYWDMMIYNNSKLCNVLFGVELQNRWAHRNIDVFMVHPGNMVNTNLKKHSCLYRLIFTIVRPFTKSLQQAAATTVYAAIASEMTGSGGIYLNNCCPCVMSKEGRDEELAKKLWYISENILTRIVGPLTS</sequence>
<evidence type="ECO:0000256" key="3">
    <source>
        <dbReference type="ARBA" id="ARBA00006484"/>
    </source>
</evidence>
<keyword evidence="10" id="KW-0458">Lysosome</keyword>
<dbReference type="RefSeq" id="XP_002431033.1">
    <property type="nucleotide sequence ID" value="XM_002430988.1"/>
</dbReference>
<evidence type="ECO:0000256" key="6">
    <source>
        <dbReference type="ARBA" id="ARBA00022703"/>
    </source>
</evidence>
<evidence type="ECO:0000256" key="9">
    <source>
        <dbReference type="ARBA" id="ARBA00023034"/>
    </source>
</evidence>
<dbReference type="KEGG" id="phu:Phum_PHUM509100"/>
<dbReference type="Pfam" id="PF00397">
    <property type="entry name" value="WW"/>
    <property type="match status" value="1"/>
</dbReference>
<dbReference type="OMA" id="PPAEKYW"/>
<evidence type="ECO:0000256" key="8">
    <source>
        <dbReference type="ARBA" id="ARBA00023002"/>
    </source>
</evidence>
<keyword evidence="14" id="KW-1185">Reference proteome</keyword>
<keyword evidence="5" id="KW-0879">Wnt signaling pathway</keyword>
<accession>E0VY39</accession>
<proteinExistence type="inferred from homology"/>
<dbReference type="AlphaFoldDB" id="E0VY39"/>
<evidence type="ECO:0000256" key="5">
    <source>
        <dbReference type="ARBA" id="ARBA00022687"/>
    </source>
</evidence>
<evidence type="ECO:0000256" key="2">
    <source>
        <dbReference type="ARBA" id="ARBA00004555"/>
    </source>
</evidence>
<protein>
    <recommendedName>
        <fullName evidence="4">WW domain-containing oxidoreductase</fullName>
    </recommendedName>
</protein>
<dbReference type="FunCoup" id="E0VY39">
    <property type="interactions" value="270"/>
</dbReference>
<dbReference type="EMBL" id="AAZO01006194">
    <property type="status" value="NOT_ANNOTATED_CDS"/>
    <property type="molecule type" value="Genomic_DNA"/>
</dbReference>
<dbReference type="SMART" id="SM00456">
    <property type="entry name" value="WW"/>
    <property type="match status" value="2"/>
</dbReference>
<evidence type="ECO:0000256" key="1">
    <source>
        <dbReference type="ARBA" id="ARBA00004371"/>
    </source>
</evidence>
<dbReference type="Pfam" id="PF00106">
    <property type="entry name" value="adh_short"/>
    <property type="match status" value="1"/>
</dbReference>
<dbReference type="HOGENOM" id="CLU_010194_44_0_1"/>
<feature type="domain" description="WW" evidence="11">
    <location>
        <begin position="12"/>
        <end position="45"/>
    </location>
</feature>
<evidence type="ECO:0000313" key="14">
    <source>
        <dbReference type="Proteomes" id="UP000009046"/>
    </source>
</evidence>
<dbReference type="Gene3D" id="2.20.70.10">
    <property type="match status" value="2"/>
</dbReference>
<feature type="domain" description="WW" evidence="11">
    <location>
        <begin position="53"/>
        <end position="85"/>
    </location>
</feature>
<dbReference type="PROSITE" id="PS50020">
    <property type="entry name" value="WW_DOMAIN_2"/>
    <property type="match status" value="2"/>
</dbReference>
<dbReference type="SUPFAM" id="SSF51735">
    <property type="entry name" value="NAD(P)-binding Rossmann-fold domains"/>
    <property type="match status" value="1"/>
</dbReference>
<evidence type="ECO:0000313" key="13">
    <source>
        <dbReference type="EnsemblMetazoa" id="PHUM509100-PA"/>
    </source>
</evidence>
<keyword evidence="9" id="KW-0333">Golgi apparatus</keyword>
<dbReference type="GO" id="GO:0006915">
    <property type="term" value="P:apoptotic process"/>
    <property type="evidence" value="ECO:0007669"/>
    <property type="project" value="UniProtKB-KW"/>
</dbReference>
<dbReference type="FunFam" id="3.40.50.720:FF:000353">
    <property type="entry name" value="WW domain-containing oxidoreductase"/>
    <property type="match status" value="1"/>
</dbReference>
<dbReference type="InterPro" id="IPR036020">
    <property type="entry name" value="WW_dom_sf"/>
</dbReference>
<dbReference type="eggNOG" id="KOG1208">
    <property type="taxonomic scope" value="Eukaryota"/>
</dbReference>
<comment type="similarity">
    <text evidence="3">Belongs to the short-chain dehydrogenases/reductases (SDR) family.</text>
</comment>
<reference evidence="12" key="1">
    <citation type="submission" date="2007-04" db="EMBL/GenBank/DDBJ databases">
        <title>Annotation of Pediculus humanus corporis strain USDA.</title>
        <authorList>
            <person name="Kirkness E."/>
            <person name="Hannick L."/>
            <person name="Hass B."/>
            <person name="Bruggner R."/>
            <person name="Lawson D."/>
            <person name="Bidwell S."/>
            <person name="Joardar V."/>
            <person name="Caler E."/>
            <person name="Walenz B."/>
            <person name="Inman J."/>
            <person name="Schobel S."/>
            <person name="Galinsky K."/>
            <person name="Amedeo P."/>
            <person name="Strausberg R."/>
        </authorList>
    </citation>
    <scope>NUCLEOTIDE SEQUENCE</scope>
    <source>
        <strain evidence="12">USDA</strain>
    </source>
</reference>
<dbReference type="InterPro" id="IPR001202">
    <property type="entry name" value="WW_dom"/>
</dbReference>
<dbReference type="GO" id="GO:0016055">
    <property type="term" value="P:Wnt signaling pathway"/>
    <property type="evidence" value="ECO:0007669"/>
    <property type="project" value="UniProtKB-KW"/>
</dbReference>
<evidence type="ECO:0000313" key="12">
    <source>
        <dbReference type="EMBL" id="EEB18295.1"/>
    </source>
</evidence>
<dbReference type="GO" id="GO:0005794">
    <property type="term" value="C:Golgi apparatus"/>
    <property type="evidence" value="ECO:0007669"/>
    <property type="project" value="UniProtKB-SubCell"/>
</dbReference>
<dbReference type="InterPro" id="IPR002347">
    <property type="entry name" value="SDR_fam"/>
</dbReference>
<name>E0VY39_PEDHC</name>